<protein>
    <recommendedName>
        <fullName evidence="3">EGF-like domain-containing protein</fullName>
    </recommendedName>
</protein>
<dbReference type="Proteomes" id="UP001249851">
    <property type="component" value="Unassembled WGS sequence"/>
</dbReference>
<evidence type="ECO:0000313" key="4">
    <source>
        <dbReference type="EMBL" id="KAK2556598.1"/>
    </source>
</evidence>
<feature type="region of interest" description="Disordered" evidence="1">
    <location>
        <begin position="70"/>
        <end position="94"/>
    </location>
</feature>
<reference evidence="4" key="1">
    <citation type="journal article" date="2023" name="G3 (Bethesda)">
        <title>Whole genome assembly and annotation of the endangered Caribbean coral Acropora cervicornis.</title>
        <authorList>
            <person name="Selwyn J.D."/>
            <person name="Vollmer S.V."/>
        </authorList>
    </citation>
    <scope>NUCLEOTIDE SEQUENCE</scope>
    <source>
        <strain evidence="4">K2</strain>
    </source>
</reference>
<evidence type="ECO:0000259" key="3">
    <source>
        <dbReference type="SMART" id="SM00181"/>
    </source>
</evidence>
<keyword evidence="5" id="KW-1185">Reference proteome</keyword>
<feature type="domain" description="EGF-like" evidence="3">
    <location>
        <begin position="154"/>
        <end position="182"/>
    </location>
</feature>
<gene>
    <name evidence="4" type="ORF">P5673_021517</name>
</gene>
<dbReference type="InterPro" id="IPR000742">
    <property type="entry name" value="EGF"/>
</dbReference>
<feature type="domain" description="EGF-like" evidence="3">
    <location>
        <begin position="234"/>
        <end position="262"/>
    </location>
</feature>
<proteinExistence type="predicted"/>
<evidence type="ECO:0000256" key="1">
    <source>
        <dbReference type="SAM" id="MobiDB-lite"/>
    </source>
</evidence>
<feature type="domain" description="EGF-like" evidence="3">
    <location>
        <begin position="274"/>
        <end position="302"/>
    </location>
</feature>
<dbReference type="AlphaFoldDB" id="A0AAD9Q8B4"/>
<evidence type="ECO:0000256" key="2">
    <source>
        <dbReference type="SAM" id="SignalP"/>
    </source>
</evidence>
<dbReference type="SMART" id="SM00181">
    <property type="entry name" value="EGF"/>
    <property type="match status" value="5"/>
</dbReference>
<feature type="signal peptide" evidence="2">
    <location>
        <begin position="1"/>
        <end position="26"/>
    </location>
</feature>
<feature type="domain" description="EGF-like" evidence="3">
    <location>
        <begin position="29"/>
        <end position="72"/>
    </location>
</feature>
<evidence type="ECO:0000313" key="5">
    <source>
        <dbReference type="Proteomes" id="UP001249851"/>
    </source>
</evidence>
<dbReference type="EMBL" id="JARQWQ010000055">
    <property type="protein sequence ID" value="KAK2556598.1"/>
    <property type="molecule type" value="Genomic_DNA"/>
</dbReference>
<keyword evidence="2" id="KW-0732">Signal</keyword>
<organism evidence="4 5">
    <name type="scientific">Acropora cervicornis</name>
    <name type="common">Staghorn coral</name>
    <dbReference type="NCBI Taxonomy" id="6130"/>
    <lineage>
        <taxon>Eukaryota</taxon>
        <taxon>Metazoa</taxon>
        <taxon>Cnidaria</taxon>
        <taxon>Anthozoa</taxon>
        <taxon>Hexacorallia</taxon>
        <taxon>Scleractinia</taxon>
        <taxon>Astrocoeniina</taxon>
        <taxon>Acroporidae</taxon>
        <taxon>Acropora</taxon>
    </lineage>
</organism>
<reference evidence="4" key="2">
    <citation type="journal article" date="2023" name="Science">
        <title>Genomic signatures of disease resistance in endangered staghorn corals.</title>
        <authorList>
            <person name="Vollmer S.V."/>
            <person name="Selwyn J.D."/>
            <person name="Despard B.A."/>
            <person name="Roesel C.L."/>
        </authorList>
    </citation>
    <scope>NUCLEOTIDE SEQUENCE</scope>
    <source>
        <strain evidence="4">K2</strain>
    </source>
</reference>
<accession>A0AAD9Q8B4</accession>
<feature type="domain" description="EGF-like" evidence="3">
    <location>
        <begin position="194"/>
        <end position="222"/>
    </location>
</feature>
<comment type="caution">
    <text evidence="4">The sequence shown here is derived from an EMBL/GenBank/DDBJ whole genome shotgun (WGS) entry which is preliminary data.</text>
</comment>
<feature type="chain" id="PRO_5042188199" description="EGF-like domain-containing protein" evidence="2">
    <location>
        <begin position="27"/>
        <end position="356"/>
    </location>
</feature>
<name>A0AAD9Q8B4_ACRCE</name>
<sequence length="356" mass="39642">MAKRHKSLEVGISLLLVVVLMPGFKAMNECEIRGIRCPFGSECKNSARSAHDCVCAKGFKLFEEKQKPKKCEDMPRKKRAHSRHTNTQRPSDLTEVPPEVAFANRQALSAASIAAKFAQALQDALGAGGARKTTPDPGPSTDISPRKMSELICFCDPKTEYCKNRKCVCKVGYKRNTEGHCILPPGKMSESTCYCDPRTENCENRKCVCKVGYKRHKDGHCILPPGEMSESTCHCDPKTEYCKNRKCVCKVGYKRNAEGHCILPPGKMSESTCHCDPKTEYCKNRRCVCKVGYKRNTEGHCILPPDRRPKDKQKHSAHSPLRSHVSVLSCGLVLYLILTTTATSSSFPHGVFSHFV</sequence>
<feature type="compositionally biased region" description="Basic residues" evidence="1">
    <location>
        <begin position="76"/>
        <end position="86"/>
    </location>
</feature>